<evidence type="ECO:0000313" key="3">
    <source>
        <dbReference type="Proteomes" id="UP001057375"/>
    </source>
</evidence>
<protein>
    <recommendedName>
        <fullName evidence="4">EF-hand domain-containing protein</fullName>
    </recommendedName>
</protein>
<feature type="compositionally biased region" description="Basic residues" evidence="1">
    <location>
        <begin position="140"/>
        <end position="151"/>
    </location>
</feature>
<dbReference type="SUPFAM" id="SSF47473">
    <property type="entry name" value="EF-hand"/>
    <property type="match status" value="1"/>
</dbReference>
<feature type="region of interest" description="Disordered" evidence="1">
    <location>
        <begin position="128"/>
        <end position="177"/>
    </location>
</feature>
<sequence>MAKKKSKKPKLTPEEKMAKAVKPEFDAVIGKFDPELSGMIEIDKIPYLLSVFGFSLSKAEVHELCIPFDPATSGSVPNDAALLILAGQMIKVKKPDEMAEAFKVVLAFDTQEEETPLYAPRDSVIKTIMQPPDPTLLPQPKKKKKKTKGDKKKGGSSSGGAKKKGKDEPPDDGRITKEVLIPFLKMAGRPTPDGDINCARMLGGLCEYLTDEAKKAAKSKAKKKKK</sequence>
<organism evidence="2 3">
    <name type="scientific">Aduncisulcus paluster</name>
    <dbReference type="NCBI Taxonomy" id="2918883"/>
    <lineage>
        <taxon>Eukaryota</taxon>
        <taxon>Metamonada</taxon>
        <taxon>Carpediemonas-like organisms</taxon>
        <taxon>Aduncisulcus</taxon>
    </lineage>
</organism>
<feature type="compositionally biased region" description="Basic and acidic residues" evidence="1">
    <location>
        <begin position="165"/>
        <end position="177"/>
    </location>
</feature>
<evidence type="ECO:0000256" key="1">
    <source>
        <dbReference type="SAM" id="MobiDB-lite"/>
    </source>
</evidence>
<dbReference type="Gene3D" id="1.10.238.10">
    <property type="entry name" value="EF-hand"/>
    <property type="match status" value="1"/>
</dbReference>
<comment type="caution">
    <text evidence="2">The sequence shown here is derived from an EMBL/GenBank/DDBJ whole genome shotgun (WGS) entry which is preliminary data.</text>
</comment>
<accession>A0ABQ5KTE2</accession>
<evidence type="ECO:0008006" key="4">
    <source>
        <dbReference type="Google" id="ProtNLM"/>
    </source>
</evidence>
<dbReference type="InterPro" id="IPR011992">
    <property type="entry name" value="EF-hand-dom_pair"/>
</dbReference>
<evidence type="ECO:0000313" key="2">
    <source>
        <dbReference type="EMBL" id="GKT35734.1"/>
    </source>
</evidence>
<gene>
    <name evidence="2" type="ORF">ADUPG1_008831</name>
</gene>
<reference evidence="2" key="1">
    <citation type="submission" date="2022-03" db="EMBL/GenBank/DDBJ databases">
        <title>Draft genome sequence of Aduncisulcus paluster, a free-living microaerophilic Fornicata.</title>
        <authorList>
            <person name="Yuyama I."/>
            <person name="Kume K."/>
            <person name="Tamura T."/>
            <person name="Inagaki Y."/>
            <person name="Hashimoto T."/>
        </authorList>
    </citation>
    <scope>NUCLEOTIDE SEQUENCE</scope>
    <source>
        <strain evidence="2">NY0171</strain>
    </source>
</reference>
<dbReference type="EMBL" id="BQXS01011054">
    <property type="protein sequence ID" value="GKT35734.1"/>
    <property type="molecule type" value="Genomic_DNA"/>
</dbReference>
<dbReference type="Proteomes" id="UP001057375">
    <property type="component" value="Unassembled WGS sequence"/>
</dbReference>
<keyword evidence="3" id="KW-1185">Reference proteome</keyword>
<proteinExistence type="predicted"/>
<name>A0ABQ5KTE2_9EUKA</name>